<comment type="caution">
    <text evidence="2">The sequence shown here is derived from an EMBL/GenBank/DDBJ whole genome shotgun (WGS) entry which is preliminary data.</text>
</comment>
<evidence type="ECO:0000313" key="2">
    <source>
        <dbReference type="EMBL" id="MBC3806011.1"/>
    </source>
</evidence>
<gene>
    <name evidence="2" type="ORF">H8K52_01470</name>
</gene>
<keyword evidence="3" id="KW-1185">Reference proteome</keyword>
<reference evidence="2 3" key="1">
    <citation type="submission" date="2020-08" db="EMBL/GenBank/DDBJ databases">
        <title>Novel species isolated from subtropical streams in China.</title>
        <authorList>
            <person name="Lu H."/>
        </authorList>
    </citation>
    <scope>NUCLEOTIDE SEQUENCE [LARGE SCALE GENOMIC DNA]</scope>
    <source>
        <strain evidence="2 3">KACC 16656</strain>
    </source>
</reference>
<proteinExistence type="predicted"/>
<accession>A0ABR6X0V5</accession>
<dbReference type="EMBL" id="JACOFW010000001">
    <property type="protein sequence ID" value="MBC3806011.1"/>
    <property type="molecule type" value="Genomic_DNA"/>
</dbReference>
<dbReference type="InterPro" id="IPR009057">
    <property type="entry name" value="Homeodomain-like_sf"/>
</dbReference>
<organism evidence="2 3">
    <name type="scientific">Undibacterium seohonense</name>
    <dbReference type="NCBI Taxonomy" id="1344950"/>
    <lineage>
        <taxon>Bacteria</taxon>
        <taxon>Pseudomonadati</taxon>
        <taxon>Pseudomonadota</taxon>
        <taxon>Betaproteobacteria</taxon>
        <taxon>Burkholderiales</taxon>
        <taxon>Oxalobacteraceae</taxon>
        <taxon>Undibacterium</taxon>
    </lineage>
</organism>
<dbReference type="SUPFAM" id="SSF46689">
    <property type="entry name" value="Homeodomain-like"/>
    <property type="match status" value="1"/>
</dbReference>
<evidence type="ECO:0000256" key="1">
    <source>
        <dbReference type="SAM" id="Coils"/>
    </source>
</evidence>
<dbReference type="Pfam" id="PF01527">
    <property type="entry name" value="HTH_Tnp_1"/>
    <property type="match status" value="1"/>
</dbReference>
<name>A0ABR6X0V5_9BURK</name>
<dbReference type="PANTHER" id="PTHR33215:SF13">
    <property type="entry name" value="PROTEIN DISTAL ANTENNA"/>
    <property type="match status" value="1"/>
</dbReference>
<feature type="coiled-coil region" evidence="1">
    <location>
        <begin position="58"/>
        <end position="85"/>
    </location>
</feature>
<evidence type="ECO:0000313" key="3">
    <source>
        <dbReference type="Proteomes" id="UP000648257"/>
    </source>
</evidence>
<protein>
    <submittedName>
        <fullName evidence="2">Transposase</fullName>
    </submittedName>
</protein>
<keyword evidence="1" id="KW-0175">Coiled coil</keyword>
<dbReference type="Gene3D" id="1.10.10.60">
    <property type="entry name" value="Homeodomain-like"/>
    <property type="match status" value="1"/>
</dbReference>
<dbReference type="InterPro" id="IPR002514">
    <property type="entry name" value="Transposase_8"/>
</dbReference>
<sequence>MGNNRYTAEFKAEAVKQVLERGHGVVDVSKRLGISDKSLYLWLKQHEKQSNPAKQDNTDALKLEVTRLKAELKRTTEERDILKNRPTRSAAPLLNRNSGELYCKDRRILAVSFLEVSTPSKNLAWG</sequence>
<dbReference type="InterPro" id="IPR051839">
    <property type="entry name" value="RD_transcriptional_regulator"/>
</dbReference>
<dbReference type="PANTHER" id="PTHR33215">
    <property type="entry name" value="PROTEIN DISTAL ANTENNA"/>
    <property type="match status" value="1"/>
</dbReference>
<dbReference type="Proteomes" id="UP000648257">
    <property type="component" value="Unassembled WGS sequence"/>
</dbReference>